<evidence type="ECO:0000313" key="6">
    <source>
        <dbReference type="Proteomes" id="UP000061839"/>
    </source>
</evidence>
<dbReference type="Proteomes" id="UP000061839">
    <property type="component" value="Chromosome"/>
</dbReference>
<dbReference type="SUPFAM" id="SSF53822">
    <property type="entry name" value="Periplasmic binding protein-like I"/>
    <property type="match status" value="1"/>
</dbReference>
<dbReference type="SMART" id="SM00354">
    <property type="entry name" value="HTH_LACI"/>
    <property type="match status" value="1"/>
</dbReference>
<dbReference type="STRING" id="1618207.UM93_02690"/>
<dbReference type="Gene3D" id="1.10.260.40">
    <property type="entry name" value="lambda repressor-like DNA-binding domains"/>
    <property type="match status" value="1"/>
</dbReference>
<dbReference type="RefSeq" id="WP_045073502.1">
    <property type="nucleotide sequence ID" value="NZ_CP011005.1"/>
</dbReference>
<dbReference type="HOGENOM" id="CLU_037628_6_1_11"/>
<keyword evidence="6" id="KW-1185">Reference proteome</keyword>
<evidence type="ECO:0000256" key="2">
    <source>
        <dbReference type="ARBA" id="ARBA00023125"/>
    </source>
</evidence>
<dbReference type="PANTHER" id="PTHR30146">
    <property type="entry name" value="LACI-RELATED TRANSCRIPTIONAL REPRESSOR"/>
    <property type="match status" value="1"/>
</dbReference>
<dbReference type="AlphaFoldDB" id="A0A0D4BWK0"/>
<dbReference type="InterPro" id="IPR028082">
    <property type="entry name" value="Peripla_BP_I"/>
</dbReference>
<dbReference type="Pfam" id="PF00356">
    <property type="entry name" value="LacI"/>
    <property type="match status" value="1"/>
</dbReference>
<dbReference type="GO" id="GO:0000976">
    <property type="term" value="F:transcription cis-regulatory region binding"/>
    <property type="evidence" value="ECO:0007669"/>
    <property type="project" value="TreeGrafter"/>
</dbReference>
<dbReference type="OrthoDB" id="37081at2"/>
<keyword evidence="3" id="KW-0804">Transcription</keyword>
<dbReference type="InterPro" id="IPR000843">
    <property type="entry name" value="HTH_LacI"/>
</dbReference>
<evidence type="ECO:0000313" key="5">
    <source>
        <dbReference type="EMBL" id="AJT40698.1"/>
    </source>
</evidence>
<dbReference type="EMBL" id="CP011005">
    <property type="protein sequence ID" value="AJT40698.1"/>
    <property type="molecule type" value="Genomic_DNA"/>
</dbReference>
<gene>
    <name evidence="5" type="ORF">UM93_02690</name>
</gene>
<keyword evidence="2" id="KW-0238">DNA-binding</keyword>
<dbReference type="PANTHER" id="PTHR30146:SF109">
    <property type="entry name" value="HTH-TYPE TRANSCRIPTIONAL REGULATOR GALS"/>
    <property type="match status" value="1"/>
</dbReference>
<feature type="domain" description="HTH lacI-type" evidence="4">
    <location>
        <begin position="7"/>
        <end position="61"/>
    </location>
</feature>
<dbReference type="Gene3D" id="3.40.50.2300">
    <property type="match status" value="2"/>
</dbReference>
<proteinExistence type="predicted"/>
<name>A0A0D4BWK0_9MICC</name>
<protein>
    <recommendedName>
        <fullName evidence="4">HTH lacI-type domain-containing protein</fullName>
    </recommendedName>
</protein>
<dbReference type="PROSITE" id="PS50932">
    <property type="entry name" value="HTH_LACI_2"/>
    <property type="match status" value="1"/>
</dbReference>
<dbReference type="GO" id="GO:0003700">
    <property type="term" value="F:DNA-binding transcription factor activity"/>
    <property type="evidence" value="ECO:0007669"/>
    <property type="project" value="TreeGrafter"/>
</dbReference>
<organism evidence="5 6">
    <name type="scientific">Psychromicrobium lacuslunae</name>
    <dbReference type="NCBI Taxonomy" id="1618207"/>
    <lineage>
        <taxon>Bacteria</taxon>
        <taxon>Bacillati</taxon>
        <taxon>Actinomycetota</taxon>
        <taxon>Actinomycetes</taxon>
        <taxon>Micrococcales</taxon>
        <taxon>Micrococcaceae</taxon>
        <taxon>Psychromicrobium</taxon>
    </lineage>
</organism>
<keyword evidence="1" id="KW-0805">Transcription regulation</keyword>
<evidence type="ECO:0000256" key="1">
    <source>
        <dbReference type="ARBA" id="ARBA00023015"/>
    </source>
</evidence>
<dbReference type="SUPFAM" id="SSF47413">
    <property type="entry name" value="lambda repressor-like DNA-binding domains"/>
    <property type="match status" value="1"/>
</dbReference>
<evidence type="ECO:0000256" key="3">
    <source>
        <dbReference type="ARBA" id="ARBA00023163"/>
    </source>
</evidence>
<dbReference type="Pfam" id="PF13377">
    <property type="entry name" value="Peripla_BP_3"/>
    <property type="match status" value="1"/>
</dbReference>
<dbReference type="PATRIC" id="fig|1618207.4.peg.550"/>
<accession>A0A0D4BWK0</accession>
<dbReference type="CDD" id="cd01392">
    <property type="entry name" value="HTH_LacI"/>
    <property type="match status" value="1"/>
</dbReference>
<dbReference type="CDD" id="cd06267">
    <property type="entry name" value="PBP1_LacI_sugar_binding-like"/>
    <property type="match status" value="1"/>
</dbReference>
<dbReference type="KEGG" id="ari:UM93_02690"/>
<evidence type="ECO:0000259" key="4">
    <source>
        <dbReference type="PROSITE" id="PS50932"/>
    </source>
</evidence>
<sequence>MPRAADTTIHAVAERVGVSISTVSLAFNHPQRVNEATRQRILDAAGELGYQPARTPSARAKKGASRIAVFAPFSSYESYRRRLMGVLEACSAQGIEVSIFDHEAVVSSASPLLDSLPLRGDIDGIIVMGLPFSPDGAERILKWGAPVITVDLLQDFFSQVLVDDEHGGYLAGKHLIAQGHQRIGFLHERQHSSRYISAGMLRRDGLARAIDEAGGKAAGFMVIDCEVPDGSIEAAQRNIADFLNGHQPPTAFFGNHDDLAAGALTGLRELKEGSQIAVLGYDDGPLAAALGLSTIRQPFEESGRVAARLLFDSIENPGSARQSVSLAPELVLRSSC</sequence>
<reference evidence="5 6" key="1">
    <citation type="journal article" date="2015" name="Genome Announc.">
        <title>Complete Genome Sequencing of Protease-Producing Novel Arthrobacter sp. Strain IHBB 11108 Using PacBio Single-Molecule Real-Time Sequencing Technology.</title>
        <authorList>
            <person name="Kiran S."/>
            <person name="Swarnkar M.K."/>
            <person name="Pal M."/>
            <person name="Thakur R."/>
            <person name="Tewari R."/>
            <person name="Singh A.K."/>
            <person name="Gulati A."/>
        </authorList>
    </citation>
    <scope>NUCLEOTIDE SEQUENCE [LARGE SCALE GENOMIC DNA]</scope>
    <source>
        <strain evidence="5 6">IHBB 11108</strain>
    </source>
</reference>
<dbReference type="InterPro" id="IPR046335">
    <property type="entry name" value="LacI/GalR-like_sensor"/>
</dbReference>
<dbReference type="InterPro" id="IPR010982">
    <property type="entry name" value="Lambda_DNA-bd_dom_sf"/>
</dbReference>